<reference evidence="1 2" key="1">
    <citation type="submission" date="2019-03" db="EMBL/GenBank/DDBJ databases">
        <title>Whole genome sequence of a novel Rubrobacter taiwanensis strain, isolated from Yellowstone National Park.</title>
        <authorList>
            <person name="Freed S."/>
            <person name="Ramaley R.F."/>
            <person name="Kyndt J.A."/>
        </authorList>
    </citation>
    <scope>NUCLEOTIDE SEQUENCE [LARGE SCALE GENOMIC DNA]</scope>
    <source>
        <strain evidence="1 2">Yellowstone</strain>
    </source>
</reference>
<comment type="caution">
    <text evidence="1">The sequence shown here is derived from an EMBL/GenBank/DDBJ whole genome shotgun (WGS) entry which is preliminary data.</text>
</comment>
<gene>
    <name evidence="1" type="ORF">E0L93_12910</name>
</gene>
<evidence type="ECO:0000313" key="1">
    <source>
        <dbReference type="EMBL" id="TCJ15482.1"/>
    </source>
</evidence>
<sequence>MIRTEAKLNGLSTPAGRNETGLLLCCARTAKDPGTAGRIAALLRADIDWEYLLRLANRHGMVPLLHWHLNGDRPEAVPDEVLGRLRSHFNATHLRNLYLTGELLKLLRELEARGIPAIPYKGPVLAATAYGNLALRQFGDLDVLVRERDVLEAGEALASLGYRAQHGLSPGREAAFLPYARQYLFRRDDGSAVELHWKITSRHTSFPLTPEYLLEHAERVPLGGSSIPAFPREDLILTLCVHGSLHRWERLKWICDVGELVRASGSVDWDRIVRRAGELRSNRMLFLGLALVNDLLDTELPEDIMREVRSDPVVEELAAEVSEQLFSGSLADREGIVEQLPYWRFQFRLQERPRDRFRYCIHRAMTPALPDRQAMPLPGALFPLYRLIRPLRLGGRLLRELAARLPPVRATDTLRKKTVSNGEARLRAGGSTR</sequence>
<accession>A0A4V2NW07</accession>
<dbReference type="InterPro" id="IPR043519">
    <property type="entry name" value="NT_sf"/>
</dbReference>
<evidence type="ECO:0000313" key="2">
    <source>
        <dbReference type="Proteomes" id="UP000295244"/>
    </source>
</evidence>
<keyword evidence="2" id="KW-1185">Reference proteome</keyword>
<dbReference type="Pfam" id="PF14907">
    <property type="entry name" value="NTP_transf_5"/>
    <property type="match status" value="1"/>
</dbReference>
<dbReference type="RefSeq" id="WP_132692494.1">
    <property type="nucleotide sequence ID" value="NZ_SKBU01000025.1"/>
</dbReference>
<dbReference type="InterPro" id="IPR039498">
    <property type="entry name" value="NTP_transf_5"/>
</dbReference>
<organism evidence="1 2">
    <name type="scientific">Rubrobacter taiwanensis</name>
    <dbReference type="NCBI Taxonomy" id="185139"/>
    <lineage>
        <taxon>Bacteria</taxon>
        <taxon>Bacillati</taxon>
        <taxon>Actinomycetota</taxon>
        <taxon>Rubrobacteria</taxon>
        <taxon>Rubrobacterales</taxon>
        <taxon>Rubrobacteraceae</taxon>
        <taxon>Rubrobacter</taxon>
    </lineage>
</organism>
<proteinExistence type="predicted"/>
<dbReference type="EMBL" id="SKBU01000025">
    <property type="protein sequence ID" value="TCJ15482.1"/>
    <property type="molecule type" value="Genomic_DNA"/>
</dbReference>
<dbReference type="AlphaFoldDB" id="A0A4V2NW07"/>
<protein>
    <recommendedName>
        <fullName evidence="3">Nucleotidyltransferase family protein</fullName>
    </recommendedName>
</protein>
<dbReference type="Gene3D" id="3.30.460.40">
    <property type="match status" value="1"/>
</dbReference>
<evidence type="ECO:0008006" key="3">
    <source>
        <dbReference type="Google" id="ProtNLM"/>
    </source>
</evidence>
<dbReference type="OrthoDB" id="3611766at2"/>
<dbReference type="SUPFAM" id="SSF81301">
    <property type="entry name" value="Nucleotidyltransferase"/>
    <property type="match status" value="1"/>
</dbReference>
<name>A0A4V2NW07_9ACTN</name>
<dbReference type="Proteomes" id="UP000295244">
    <property type="component" value="Unassembled WGS sequence"/>
</dbReference>